<protein>
    <recommendedName>
        <fullName evidence="5">DNA-binding protein</fullName>
    </recommendedName>
</protein>
<dbReference type="GO" id="GO:0030527">
    <property type="term" value="F:structural constituent of chromatin"/>
    <property type="evidence" value="ECO:0007669"/>
    <property type="project" value="InterPro"/>
</dbReference>
<dbReference type="GO" id="GO:0005829">
    <property type="term" value="C:cytosol"/>
    <property type="evidence" value="ECO:0007669"/>
    <property type="project" value="TreeGrafter"/>
</dbReference>
<evidence type="ECO:0000256" key="6">
    <source>
        <dbReference type="SAM" id="Coils"/>
    </source>
</evidence>
<comment type="similarity">
    <text evidence="2 5">Belongs to the histone-like protein H-NS family.</text>
</comment>
<dbReference type="InterPro" id="IPR037150">
    <property type="entry name" value="H-NS_C_dom_sf"/>
</dbReference>
<evidence type="ECO:0000313" key="8">
    <source>
        <dbReference type="EMBL" id="RRJ84501.1"/>
    </source>
</evidence>
<name>A0A3P3VP12_9GAMM</name>
<sequence>MSDLGKSLLKKTTLNKTIKSLTNQELEKLAANLGDVIKKRKADEKKQIESKKQKKLEEIKKLMNEAGLSPKDLGVEKAKRGRKAKAPKKAGTKVAAKYQITDAEGKVHQWTGRGRTPKVFQAYFDQGHTKEECLI</sequence>
<dbReference type="Gene3D" id="4.10.430.10">
    <property type="entry name" value="Histone-like protein H-NS, C-terminal domain"/>
    <property type="match status" value="1"/>
</dbReference>
<dbReference type="PANTHER" id="PTHR38097:SF2">
    <property type="entry name" value="DNA-BINDING PROTEIN STPA"/>
    <property type="match status" value="1"/>
</dbReference>
<evidence type="ECO:0000256" key="5">
    <source>
        <dbReference type="PIRNR" id="PIRNR002096"/>
    </source>
</evidence>
<dbReference type="Pfam" id="PF22470">
    <property type="entry name" value="Histone_HNS_N"/>
    <property type="match status" value="1"/>
</dbReference>
<comment type="subcellular location">
    <subcellularLocation>
        <location evidence="1">Cytoplasm</location>
        <location evidence="1">Nucleoid</location>
    </subcellularLocation>
</comment>
<dbReference type="GO" id="GO:0032993">
    <property type="term" value="C:protein-DNA complex"/>
    <property type="evidence" value="ECO:0007669"/>
    <property type="project" value="TreeGrafter"/>
</dbReference>
<dbReference type="PANTHER" id="PTHR38097">
    <property type="match status" value="1"/>
</dbReference>
<feature type="coiled-coil region" evidence="6">
    <location>
        <begin position="38"/>
        <end position="65"/>
    </location>
</feature>
<gene>
    <name evidence="8" type="ORF">D0544_05185</name>
</gene>
<accession>A0A3P3VP12</accession>
<dbReference type="InterPro" id="IPR027444">
    <property type="entry name" value="H-NS_C_dom"/>
</dbReference>
<dbReference type="Pfam" id="PF00816">
    <property type="entry name" value="Histone_HNS"/>
    <property type="match status" value="1"/>
</dbReference>
<evidence type="ECO:0000313" key="9">
    <source>
        <dbReference type="Proteomes" id="UP000280792"/>
    </source>
</evidence>
<organism evidence="8 9">
    <name type="scientific">Aestuariirhabdus litorea</name>
    <dbReference type="NCBI Taxonomy" id="2528527"/>
    <lineage>
        <taxon>Bacteria</taxon>
        <taxon>Pseudomonadati</taxon>
        <taxon>Pseudomonadota</taxon>
        <taxon>Gammaproteobacteria</taxon>
        <taxon>Oceanospirillales</taxon>
        <taxon>Aestuariirhabdaceae</taxon>
        <taxon>Aestuariirhabdus</taxon>
    </lineage>
</organism>
<keyword evidence="3" id="KW-0963">Cytoplasm</keyword>
<evidence type="ECO:0000256" key="1">
    <source>
        <dbReference type="ARBA" id="ARBA00004453"/>
    </source>
</evidence>
<dbReference type="GO" id="GO:0003680">
    <property type="term" value="F:minor groove of adenine-thymine-rich DNA binding"/>
    <property type="evidence" value="ECO:0007669"/>
    <property type="project" value="TreeGrafter"/>
</dbReference>
<dbReference type="InterPro" id="IPR001801">
    <property type="entry name" value="Histone_HNS"/>
</dbReference>
<dbReference type="SMART" id="SM00528">
    <property type="entry name" value="HNS"/>
    <property type="match status" value="1"/>
</dbReference>
<dbReference type="AlphaFoldDB" id="A0A3P3VP12"/>
<reference evidence="8 9" key="2">
    <citation type="submission" date="2018-12" db="EMBL/GenBank/DDBJ databases">
        <title>Simiduia agarivorans gen. nov., sp. nov., a marine, agarolytic bacterium isolated from shallow coastal water from Keelung, Taiwan.</title>
        <authorList>
            <person name="Shieh W.Y."/>
        </authorList>
    </citation>
    <scope>NUCLEOTIDE SEQUENCE [LARGE SCALE GENOMIC DNA]</scope>
    <source>
        <strain evidence="8 9">GTF-13</strain>
    </source>
</reference>
<reference evidence="8 9" key="1">
    <citation type="submission" date="2018-08" db="EMBL/GenBank/DDBJ databases">
        <authorList>
            <person name="Khan S.A."/>
        </authorList>
    </citation>
    <scope>NUCLEOTIDE SEQUENCE [LARGE SCALE GENOMIC DNA]</scope>
    <source>
        <strain evidence="8 9">GTF-13</strain>
    </source>
</reference>
<keyword evidence="6" id="KW-0175">Coiled coil</keyword>
<evidence type="ECO:0000256" key="4">
    <source>
        <dbReference type="ARBA" id="ARBA00023125"/>
    </source>
</evidence>
<dbReference type="PIRSF" id="PIRSF002096">
    <property type="entry name" value="HnS"/>
    <property type="match status" value="1"/>
</dbReference>
<dbReference type="InterPro" id="IPR054180">
    <property type="entry name" value="H-NS-like_N"/>
</dbReference>
<keyword evidence="9" id="KW-1185">Reference proteome</keyword>
<dbReference type="Proteomes" id="UP000280792">
    <property type="component" value="Unassembled WGS sequence"/>
</dbReference>
<dbReference type="EMBL" id="QWEZ01000001">
    <property type="protein sequence ID" value="RRJ84501.1"/>
    <property type="molecule type" value="Genomic_DNA"/>
</dbReference>
<dbReference type="SUPFAM" id="SSF81273">
    <property type="entry name" value="H-NS histone-like proteins"/>
    <property type="match status" value="1"/>
</dbReference>
<evidence type="ECO:0000256" key="3">
    <source>
        <dbReference type="ARBA" id="ARBA00022490"/>
    </source>
</evidence>
<dbReference type="Gene3D" id="1.10.287.1050">
    <property type="entry name" value="H-NS histone-like proteins"/>
    <property type="match status" value="1"/>
</dbReference>
<proteinExistence type="inferred from homology"/>
<keyword evidence="4 5" id="KW-0238">DNA-binding</keyword>
<dbReference type="GO" id="GO:0046983">
    <property type="term" value="F:protein dimerization activity"/>
    <property type="evidence" value="ECO:0007669"/>
    <property type="project" value="InterPro"/>
</dbReference>
<evidence type="ECO:0000256" key="2">
    <source>
        <dbReference type="ARBA" id="ARBA00010610"/>
    </source>
</evidence>
<dbReference type="GO" id="GO:0001217">
    <property type="term" value="F:DNA-binding transcription repressor activity"/>
    <property type="evidence" value="ECO:0007669"/>
    <property type="project" value="TreeGrafter"/>
</dbReference>
<dbReference type="GO" id="GO:0003681">
    <property type="term" value="F:bent DNA binding"/>
    <property type="evidence" value="ECO:0007669"/>
    <property type="project" value="TreeGrafter"/>
</dbReference>
<comment type="caution">
    <text evidence="8">The sequence shown here is derived from an EMBL/GenBank/DDBJ whole genome shotgun (WGS) entry which is preliminary data.</text>
</comment>
<dbReference type="GO" id="GO:0000976">
    <property type="term" value="F:transcription cis-regulatory region binding"/>
    <property type="evidence" value="ECO:0007669"/>
    <property type="project" value="TreeGrafter"/>
</dbReference>
<dbReference type="RefSeq" id="WP_125014931.1">
    <property type="nucleotide sequence ID" value="NZ_QWEZ01000001.1"/>
</dbReference>
<dbReference type="GO" id="GO:0009295">
    <property type="term" value="C:nucleoid"/>
    <property type="evidence" value="ECO:0007669"/>
    <property type="project" value="UniProtKB-SubCell"/>
</dbReference>
<feature type="domain" description="DNA-binding protein H-NS-like C-terminal" evidence="7">
    <location>
        <begin position="88"/>
        <end position="135"/>
    </location>
</feature>
<dbReference type="InterPro" id="IPR027454">
    <property type="entry name" value="Histone_HNS_N"/>
</dbReference>
<evidence type="ECO:0000259" key="7">
    <source>
        <dbReference type="SMART" id="SM00528"/>
    </source>
</evidence>